<keyword evidence="4" id="KW-1185">Reference proteome</keyword>
<dbReference type="Pfam" id="PF20151">
    <property type="entry name" value="DUF6533"/>
    <property type="match status" value="1"/>
</dbReference>
<gene>
    <name evidence="3" type="ORF">BD310DRAFT_936966</name>
</gene>
<keyword evidence="1" id="KW-1133">Transmembrane helix</keyword>
<evidence type="ECO:0000256" key="1">
    <source>
        <dbReference type="SAM" id="Phobius"/>
    </source>
</evidence>
<organism evidence="3 4">
    <name type="scientific">Dichomitus squalens</name>
    <dbReference type="NCBI Taxonomy" id="114155"/>
    <lineage>
        <taxon>Eukaryota</taxon>
        <taxon>Fungi</taxon>
        <taxon>Dikarya</taxon>
        <taxon>Basidiomycota</taxon>
        <taxon>Agaricomycotina</taxon>
        <taxon>Agaricomycetes</taxon>
        <taxon>Polyporales</taxon>
        <taxon>Polyporaceae</taxon>
        <taxon>Dichomitus</taxon>
    </lineage>
</organism>
<feature type="transmembrane region" description="Helical" evidence="1">
    <location>
        <begin position="69"/>
        <end position="95"/>
    </location>
</feature>
<reference evidence="3 4" key="1">
    <citation type="submission" date="2019-01" db="EMBL/GenBank/DDBJ databases">
        <title>Draft genome sequences of three monokaryotic isolates of the white-rot basidiomycete fungus Dichomitus squalens.</title>
        <authorList>
            <consortium name="DOE Joint Genome Institute"/>
            <person name="Lopez S.C."/>
            <person name="Andreopoulos B."/>
            <person name="Pangilinan J."/>
            <person name="Lipzen A."/>
            <person name="Riley R."/>
            <person name="Ahrendt S."/>
            <person name="Ng V."/>
            <person name="Barry K."/>
            <person name="Daum C."/>
            <person name="Grigoriev I.V."/>
            <person name="Hilden K.S."/>
            <person name="Makela M.R."/>
            <person name="de Vries R.P."/>
        </authorList>
    </citation>
    <scope>NUCLEOTIDE SEQUENCE [LARGE SCALE GENOMIC DNA]</scope>
    <source>
        <strain evidence="3 4">CBS 464.89</strain>
    </source>
</reference>
<evidence type="ECO:0000259" key="2">
    <source>
        <dbReference type="Pfam" id="PF20151"/>
    </source>
</evidence>
<name>A0A4Q9PIP3_9APHY</name>
<feature type="domain" description="DUF6533" evidence="2">
    <location>
        <begin position="35"/>
        <end position="79"/>
    </location>
</feature>
<feature type="transmembrane region" description="Helical" evidence="1">
    <location>
        <begin position="29"/>
        <end position="48"/>
    </location>
</feature>
<feature type="transmembrane region" description="Helical" evidence="1">
    <location>
        <begin position="135"/>
        <end position="160"/>
    </location>
</feature>
<feature type="transmembrane region" description="Helical" evidence="1">
    <location>
        <begin position="101"/>
        <end position="123"/>
    </location>
</feature>
<evidence type="ECO:0000313" key="3">
    <source>
        <dbReference type="EMBL" id="TBU53925.1"/>
    </source>
</evidence>
<evidence type="ECO:0000313" key="4">
    <source>
        <dbReference type="Proteomes" id="UP000292082"/>
    </source>
</evidence>
<accession>A0A4Q9PIP3</accession>
<protein>
    <recommendedName>
        <fullName evidence="2">DUF6533 domain-containing protein</fullName>
    </recommendedName>
</protein>
<dbReference type="EMBL" id="ML145201">
    <property type="protein sequence ID" value="TBU53925.1"/>
    <property type="molecule type" value="Genomic_DNA"/>
</dbReference>
<feature type="transmembrane region" description="Helical" evidence="1">
    <location>
        <begin position="239"/>
        <end position="257"/>
    </location>
</feature>
<feature type="transmembrane region" description="Helical" evidence="1">
    <location>
        <begin position="263"/>
        <end position="283"/>
    </location>
</feature>
<keyword evidence="1" id="KW-0812">Transmembrane</keyword>
<feature type="transmembrane region" description="Helical" evidence="1">
    <location>
        <begin position="191"/>
        <end position="218"/>
    </location>
</feature>
<keyword evidence="1" id="KW-0472">Membrane</keyword>
<dbReference type="AlphaFoldDB" id="A0A4Q9PIP3"/>
<proteinExistence type="predicted"/>
<dbReference type="InterPro" id="IPR045340">
    <property type="entry name" value="DUF6533"/>
</dbReference>
<sequence>MSSTNSSAPGEQHGLQDWILESVQHYQSYQLAACTALTSFALLLFEYVTTFDREIRYLSDGKRTWAKAVFILNRYISLLQSTATLFCALSSPSLFYRSCVILPRIIEASAVLLCAVWTVFSTLRVYAFGGNKAAIAVLVGLLSCVTVIADSVLIGFSYMVKARLPLSPYPEFCTMAFDIPVQWEQKVTLQVAILTLLPLPIAEAIGILAVLVQLRNMVFGPNKPRAMTQLAQRIVREGFYYFVAIMLINTASVIANFVLDVQFISACAIFNILIPVLVSRFYLNLDDVRSTEGQCERIHQVRLGVECSKTSYAAFKPISPLTERANPNNVNIHYAEEVFRYNQRLLRKSDALV</sequence>
<dbReference type="Proteomes" id="UP000292082">
    <property type="component" value="Unassembled WGS sequence"/>
</dbReference>